<feature type="region of interest" description="Disordered" evidence="4">
    <location>
        <begin position="758"/>
        <end position="795"/>
    </location>
</feature>
<dbReference type="Gene3D" id="3.80.10.10">
    <property type="entry name" value="Ribonuclease Inhibitor"/>
    <property type="match status" value="2"/>
</dbReference>
<evidence type="ECO:0000256" key="4">
    <source>
        <dbReference type="SAM" id="MobiDB-lite"/>
    </source>
</evidence>
<keyword evidence="1" id="KW-0433">Leucine-rich repeat</keyword>
<feature type="compositionally biased region" description="Basic and acidic residues" evidence="4">
    <location>
        <begin position="758"/>
        <end position="767"/>
    </location>
</feature>
<feature type="compositionally biased region" description="Basic and acidic residues" evidence="4">
    <location>
        <begin position="807"/>
        <end position="820"/>
    </location>
</feature>
<dbReference type="SUPFAM" id="SSF52058">
    <property type="entry name" value="L domain-like"/>
    <property type="match status" value="1"/>
</dbReference>
<evidence type="ECO:0000256" key="2">
    <source>
        <dbReference type="ARBA" id="ARBA00022737"/>
    </source>
</evidence>
<feature type="compositionally biased region" description="Polar residues" evidence="4">
    <location>
        <begin position="864"/>
        <end position="879"/>
    </location>
</feature>
<keyword evidence="3" id="KW-0175">Coiled coil</keyword>
<accession>A0AAW0ELN8</accession>
<evidence type="ECO:0000256" key="1">
    <source>
        <dbReference type="ARBA" id="ARBA00022614"/>
    </source>
</evidence>
<dbReference type="PROSITE" id="PS50096">
    <property type="entry name" value="IQ"/>
    <property type="match status" value="2"/>
</dbReference>
<feature type="compositionally biased region" description="Low complexity" evidence="4">
    <location>
        <begin position="604"/>
        <end position="622"/>
    </location>
</feature>
<keyword evidence="6" id="KW-1185">Reference proteome</keyword>
<proteinExistence type="predicted"/>
<dbReference type="SUPFAM" id="SSF52540">
    <property type="entry name" value="P-loop containing nucleoside triphosphate hydrolases"/>
    <property type="match status" value="1"/>
</dbReference>
<dbReference type="InterPro" id="IPR001611">
    <property type="entry name" value="Leu-rich_rpt"/>
</dbReference>
<dbReference type="InterPro" id="IPR000048">
    <property type="entry name" value="IQ_motif_EF-hand-BS"/>
</dbReference>
<feature type="region of interest" description="Disordered" evidence="4">
    <location>
        <begin position="604"/>
        <end position="636"/>
    </location>
</feature>
<dbReference type="InterPro" id="IPR032675">
    <property type="entry name" value="LRR_dom_sf"/>
</dbReference>
<evidence type="ECO:0000313" key="6">
    <source>
        <dbReference type="Proteomes" id="UP001430356"/>
    </source>
</evidence>
<feature type="region of interest" description="Disordered" evidence="4">
    <location>
        <begin position="807"/>
        <end position="885"/>
    </location>
</feature>
<dbReference type="PANTHER" id="PTHR15454:SF56">
    <property type="entry name" value="PROTEIN PHOSPHATASE 1 REGULATORY SUBUNIT 7-RELATED"/>
    <property type="match status" value="1"/>
</dbReference>
<keyword evidence="2" id="KW-0677">Repeat</keyword>
<organism evidence="5 6">
    <name type="scientific">Novymonas esmeraldas</name>
    <dbReference type="NCBI Taxonomy" id="1808958"/>
    <lineage>
        <taxon>Eukaryota</taxon>
        <taxon>Discoba</taxon>
        <taxon>Euglenozoa</taxon>
        <taxon>Kinetoplastea</taxon>
        <taxon>Metakinetoplastina</taxon>
        <taxon>Trypanosomatida</taxon>
        <taxon>Trypanosomatidae</taxon>
        <taxon>Novymonas</taxon>
    </lineage>
</organism>
<dbReference type="PANTHER" id="PTHR15454">
    <property type="entry name" value="NISCHARIN RELATED"/>
    <property type="match status" value="1"/>
</dbReference>
<gene>
    <name evidence="5" type="ORF">NESM_000425000</name>
</gene>
<dbReference type="Proteomes" id="UP001430356">
    <property type="component" value="Unassembled WGS sequence"/>
</dbReference>
<dbReference type="InterPro" id="IPR027417">
    <property type="entry name" value="P-loop_NTPase"/>
</dbReference>
<evidence type="ECO:0000256" key="3">
    <source>
        <dbReference type="SAM" id="Coils"/>
    </source>
</evidence>
<dbReference type="EMBL" id="JAECZO010000046">
    <property type="protein sequence ID" value="KAK7195023.1"/>
    <property type="molecule type" value="Genomic_DNA"/>
</dbReference>
<dbReference type="PROSITE" id="PS51450">
    <property type="entry name" value="LRR"/>
    <property type="match status" value="1"/>
</dbReference>
<protein>
    <submittedName>
        <fullName evidence="5">Leucine-rich repeat protein</fullName>
    </submittedName>
</protein>
<dbReference type="GO" id="GO:0005737">
    <property type="term" value="C:cytoplasm"/>
    <property type="evidence" value="ECO:0007669"/>
    <property type="project" value="TreeGrafter"/>
</dbReference>
<feature type="coiled-coil region" evidence="3">
    <location>
        <begin position="707"/>
        <end position="734"/>
    </location>
</feature>
<feature type="region of interest" description="Disordered" evidence="4">
    <location>
        <begin position="443"/>
        <end position="486"/>
    </location>
</feature>
<dbReference type="Pfam" id="PF13516">
    <property type="entry name" value="LRR_6"/>
    <property type="match status" value="1"/>
</dbReference>
<comment type="caution">
    <text evidence="5">The sequence shown here is derived from an EMBL/GenBank/DDBJ whole genome shotgun (WGS) entry which is preliminary data.</text>
</comment>
<sequence length="885" mass="93589">MSTTTTATAAGAARASARGLVDLSFAPGKDQTLSDLPFDAEMLRAQPAEEVRELNITHAQVRRLTSAPGALLTSVVQHVTVLRAAHNGISGLHGIDAFHALEVLDLSHNHLRVVDAHAASLLRTLRHLRAIDLSYNNMNLLDLHSSTGAPSSRFTPTAGSSATPSSSTNGAAAAAASAAAAAAAAAARAEPSSADRPGGLLSLTAVNVSHNAFLELPDLRSAPHLHTLNLSHNRIDSLVDLDARLPLLSLQSLALHANRLPAATALLPLCGLAATLKHVQVFRNPFTLARRGHTTTTTTATRGGGAQGVGNGHASQALDTAMWWRPFLLWLCPMLATVDQSELTASERRVAGQTLFREHGVLSKSHMEIMNAPRKDDLEAYLRRTCETATPPRDALGVINNIEAAEESRCEYASAAWDGAEEDGVHVVAPLSRTHAARSGILSTSTSTYADPAEPETTSAPARDTATAAPLARGNNVNGGGGSSGGGSARVVVVAPVSPLSMSPSNSTVLVTHHNRQYTQSASTAAVVRALQKKLRTLEGVVAVLWRTDLARRTAAAVVIQRVVRGALARMHLSEEEAECCHFIRYQLQQATATATAAAPSQASRGLAAAPAPASLTGGPAARGVSQRHPSLEPVTDTGANMEEVLVSMRSLQAVMSSMWGDLEEYRAMADREQRRAAVLIQRHYRGYRARREHGRVPRRRHAADSTAVLRQEVDELRGEVRELRELLQQATRRQRLASYGDPEQAMDAIIRRHERHTAAEPLDGRSRSPSATPSLASRAAGVSASPEMTAGNGGALDQDLLARRMSAGDRDDAQGRRGSDGTPAAFGGSVSVSGSPEPAASPDSMSPDRLYASGHHPSRITKSRPTTEAKASSRSTTKGYAATE</sequence>
<dbReference type="AlphaFoldDB" id="A0AAW0ELN8"/>
<dbReference type="Pfam" id="PF00612">
    <property type="entry name" value="IQ"/>
    <property type="match status" value="2"/>
</dbReference>
<dbReference type="Gene3D" id="1.20.5.190">
    <property type="match status" value="1"/>
</dbReference>
<feature type="compositionally biased region" description="Low complexity" evidence="4">
    <location>
        <begin position="824"/>
        <end position="843"/>
    </location>
</feature>
<evidence type="ECO:0000313" key="5">
    <source>
        <dbReference type="EMBL" id="KAK7195023.1"/>
    </source>
</evidence>
<reference evidence="5 6" key="1">
    <citation type="journal article" date="2021" name="MBio">
        <title>A New Model Trypanosomatid, Novymonas esmeraldas: Genomic Perception of Its 'Candidatus Pandoraea novymonadis' Endosymbiont.</title>
        <authorList>
            <person name="Zakharova A."/>
            <person name="Saura A."/>
            <person name="Butenko A."/>
            <person name="Podesvova L."/>
            <person name="Warmusova S."/>
            <person name="Kostygov A.Y."/>
            <person name="Nenarokova A."/>
            <person name="Lukes J."/>
            <person name="Opperdoes F.R."/>
            <person name="Yurchenko V."/>
        </authorList>
    </citation>
    <scope>NUCLEOTIDE SEQUENCE [LARGE SCALE GENOMIC DNA]</scope>
    <source>
        <strain evidence="5 6">E262AT.01</strain>
    </source>
</reference>
<dbReference type="CDD" id="cd23767">
    <property type="entry name" value="IQCD"/>
    <property type="match status" value="1"/>
</dbReference>
<feature type="compositionally biased region" description="Gly residues" evidence="4">
    <location>
        <begin position="477"/>
        <end position="486"/>
    </location>
</feature>
<name>A0AAW0ELN8_9TRYP</name>
<dbReference type="SMART" id="SM00015">
    <property type="entry name" value="IQ"/>
    <property type="match status" value="2"/>
</dbReference>